<keyword evidence="2" id="KW-1185">Reference proteome</keyword>
<dbReference type="EMBL" id="BMAT01013879">
    <property type="protein sequence ID" value="GFS22006.1"/>
    <property type="molecule type" value="Genomic_DNA"/>
</dbReference>
<dbReference type="AlphaFoldDB" id="A0AAV4JI31"/>
<accession>A0AAV4JI31</accession>
<evidence type="ECO:0000313" key="1">
    <source>
        <dbReference type="EMBL" id="GFS22006.1"/>
    </source>
</evidence>
<sequence>MKKNEEITRMLEGKNRLYRAYLTKSLSRKTAINKIHNTVERKLREMQNTWRQKADEIQNYADRNDTKWFYDAFKALCGP</sequence>
<proteinExistence type="predicted"/>
<gene>
    <name evidence="1" type="ORF">ElyMa_006939400</name>
</gene>
<organism evidence="1 2">
    <name type="scientific">Elysia marginata</name>
    <dbReference type="NCBI Taxonomy" id="1093978"/>
    <lineage>
        <taxon>Eukaryota</taxon>
        <taxon>Metazoa</taxon>
        <taxon>Spiralia</taxon>
        <taxon>Lophotrochozoa</taxon>
        <taxon>Mollusca</taxon>
        <taxon>Gastropoda</taxon>
        <taxon>Heterobranchia</taxon>
        <taxon>Euthyneura</taxon>
        <taxon>Panpulmonata</taxon>
        <taxon>Sacoglossa</taxon>
        <taxon>Placobranchoidea</taxon>
        <taxon>Plakobranchidae</taxon>
        <taxon>Elysia</taxon>
    </lineage>
</organism>
<comment type="caution">
    <text evidence="1">The sequence shown here is derived from an EMBL/GenBank/DDBJ whole genome shotgun (WGS) entry which is preliminary data.</text>
</comment>
<reference evidence="1 2" key="1">
    <citation type="journal article" date="2021" name="Elife">
        <title>Chloroplast acquisition without the gene transfer in kleptoplastic sea slugs, Plakobranchus ocellatus.</title>
        <authorList>
            <person name="Maeda T."/>
            <person name="Takahashi S."/>
            <person name="Yoshida T."/>
            <person name="Shimamura S."/>
            <person name="Takaki Y."/>
            <person name="Nagai Y."/>
            <person name="Toyoda A."/>
            <person name="Suzuki Y."/>
            <person name="Arimoto A."/>
            <person name="Ishii H."/>
            <person name="Satoh N."/>
            <person name="Nishiyama T."/>
            <person name="Hasebe M."/>
            <person name="Maruyama T."/>
            <person name="Minagawa J."/>
            <person name="Obokata J."/>
            <person name="Shigenobu S."/>
        </authorList>
    </citation>
    <scope>NUCLEOTIDE SEQUENCE [LARGE SCALE GENOMIC DNA]</scope>
</reference>
<evidence type="ECO:0000313" key="2">
    <source>
        <dbReference type="Proteomes" id="UP000762676"/>
    </source>
</evidence>
<dbReference type="Proteomes" id="UP000762676">
    <property type="component" value="Unassembled WGS sequence"/>
</dbReference>
<protein>
    <submittedName>
        <fullName evidence="1">Uncharacterized protein</fullName>
    </submittedName>
</protein>
<name>A0AAV4JI31_9GAST</name>